<dbReference type="AlphaFoldDB" id="A0A6A3K232"/>
<evidence type="ECO:0000313" key="3">
    <source>
        <dbReference type="EMBL" id="KAE9313452.1"/>
    </source>
</evidence>
<dbReference type="EMBL" id="QXFU01001571">
    <property type="protein sequence ID" value="KAE8999618.1"/>
    <property type="molecule type" value="Genomic_DNA"/>
</dbReference>
<name>A0A6A3K232_9STRA</name>
<keyword evidence="4" id="KW-1185">Reference proteome</keyword>
<dbReference type="Proteomes" id="UP000434957">
    <property type="component" value="Unassembled WGS sequence"/>
</dbReference>
<proteinExistence type="predicted"/>
<feature type="chain" id="PRO_5036164685" description="Secreted protein" evidence="1">
    <location>
        <begin position="24"/>
        <end position="69"/>
    </location>
</feature>
<feature type="signal peptide" evidence="1">
    <location>
        <begin position="1"/>
        <end position="23"/>
    </location>
</feature>
<keyword evidence="1" id="KW-0732">Signal</keyword>
<evidence type="ECO:0000313" key="2">
    <source>
        <dbReference type="EMBL" id="KAE8999618.1"/>
    </source>
</evidence>
<dbReference type="EMBL" id="QXFT01001648">
    <property type="protein sequence ID" value="KAE9313452.1"/>
    <property type="molecule type" value="Genomic_DNA"/>
</dbReference>
<sequence length="69" mass="7457">MPATSSALFWPSIALVVLPPNNGQPSPYDVTHFHSLSTASDSSSESTPVPNFVQLVGWIPRRYCAAVWA</sequence>
<reference evidence="2 5" key="1">
    <citation type="submission" date="2018-09" db="EMBL/GenBank/DDBJ databases">
        <title>Genomic investigation of the strawberry pathogen Phytophthora fragariae indicates pathogenicity is determined by transcriptional variation in three key races.</title>
        <authorList>
            <person name="Adams T.M."/>
            <person name="Armitage A.D."/>
            <person name="Sobczyk M.K."/>
            <person name="Bates H.J."/>
            <person name="Dunwell J.M."/>
            <person name="Nellist C.F."/>
            <person name="Harrison R.J."/>
        </authorList>
    </citation>
    <scope>NUCLEOTIDE SEQUENCE [LARGE SCALE GENOMIC DNA]</scope>
    <source>
        <strain evidence="2 5">SCRP324</strain>
        <strain evidence="3 4">SCRP333</strain>
    </source>
</reference>
<gene>
    <name evidence="2" type="ORF">PR002_g18404</name>
    <name evidence="3" type="ORF">PR003_g19497</name>
</gene>
<protein>
    <recommendedName>
        <fullName evidence="6">Secreted protein</fullName>
    </recommendedName>
</protein>
<organism evidence="2 5">
    <name type="scientific">Phytophthora rubi</name>
    <dbReference type="NCBI Taxonomy" id="129364"/>
    <lineage>
        <taxon>Eukaryota</taxon>
        <taxon>Sar</taxon>
        <taxon>Stramenopiles</taxon>
        <taxon>Oomycota</taxon>
        <taxon>Peronosporomycetes</taxon>
        <taxon>Peronosporales</taxon>
        <taxon>Peronosporaceae</taxon>
        <taxon>Phytophthora</taxon>
    </lineage>
</organism>
<evidence type="ECO:0000256" key="1">
    <source>
        <dbReference type="SAM" id="SignalP"/>
    </source>
</evidence>
<accession>A0A6A3K232</accession>
<evidence type="ECO:0000313" key="5">
    <source>
        <dbReference type="Proteomes" id="UP000435112"/>
    </source>
</evidence>
<dbReference type="Proteomes" id="UP000435112">
    <property type="component" value="Unassembled WGS sequence"/>
</dbReference>
<comment type="caution">
    <text evidence="2">The sequence shown here is derived from an EMBL/GenBank/DDBJ whole genome shotgun (WGS) entry which is preliminary data.</text>
</comment>
<evidence type="ECO:0008006" key="6">
    <source>
        <dbReference type="Google" id="ProtNLM"/>
    </source>
</evidence>
<evidence type="ECO:0000313" key="4">
    <source>
        <dbReference type="Proteomes" id="UP000434957"/>
    </source>
</evidence>